<accession>A0A0C5RPY5</accession>
<dbReference type="InterPro" id="IPR015421">
    <property type="entry name" value="PyrdxlP-dep_Trfase_major"/>
</dbReference>
<evidence type="ECO:0000259" key="6">
    <source>
        <dbReference type="Pfam" id="PF00266"/>
    </source>
</evidence>
<evidence type="ECO:0000256" key="1">
    <source>
        <dbReference type="ARBA" id="ARBA00001933"/>
    </source>
</evidence>
<dbReference type="SUPFAM" id="SSF53383">
    <property type="entry name" value="PLP-dependent transferases"/>
    <property type="match status" value="1"/>
</dbReference>
<dbReference type="GO" id="GO:0031071">
    <property type="term" value="F:cysteine desulfurase activity"/>
    <property type="evidence" value="ECO:0007669"/>
    <property type="project" value="UniProtKB-EC"/>
</dbReference>
<dbReference type="Proteomes" id="UP000032261">
    <property type="component" value="Chromosome"/>
</dbReference>
<dbReference type="InterPro" id="IPR015424">
    <property type="entry name" value="PyrdxlP-dep_Trfase"/>
</dbReference>
<dbReference type="InterPro" id="IPR020578">
    <property type="entry name" value="Aminotrans_V_PyrdxlP_BS"/>
</dbReference>
<dbReference type="PANTHER" id="PTHR43586:SF8">
    <property type="entry name" value="CYSTEINE DESULFURASE 1, CHLOROPLASTIC"/>
    <property type="match status" value="1"/>
</dbReference>
<name>A0A0C5RPY5_9BACT</name>
<feature type="domain" description="Aminotransferase class V" evidence="6">
    <location>
        <begin position="18"/>
        <end position="386"/>
    </location>
</feature>
<organism evidence="7 8">
    <name type="scientific">Ureaplasma diversum</name>
    <dbReference type="NCBI Taxonomy" id="42094"/>
    <lineage>
        <taxon>Bacteria</taxon>
        <taxon>Bacillati</taxon>
        <taxon>Mycoplasmatota</taxon>
        <taxon>Mycoplasmoidales</taxon>
        <taxon>Mycoplasmoidaceae</taxon>
        <taxon>Ureaplasma</taxon>
    </lineage>
</organism>
<dbReference type="PROSITE" id="PS00595">
    <property type="entry name" value="AA_TRANSFER_CLASS_5"/>
    <property type="match status" value="1"/>
</dbReference>
<evidence type="ECO:0000256" key="5">
    <source>
        <dbReference type="RuleBase" id="RU004504"/>
    </source>
</evidence>
<dbReference type="AlphaFoldDB" id="A0A0C5RPY5"/>
<gene>
    <name evidence="7" type="ORF">JM47_02510</name>
</gene>
<keyword evidence="3" id="KW-0663">Pyridoxal phosphate</keyword>
<dbReference type="InterPro" id="IPR000192">
    <property type="entry name" value="Aminotrans_V_dom"/>
</dbReference>
<dbReference type="KEGG" id="ude:JM47_02510"/>
<evidence type="ECO:0000313" key="7">
    <source>
        <dbReference type="EMBL" id="AJQ45434.1"/>
    </source>
</evidence>
<dbReference type="HOGENOM" id="CLU_003433_2_5_14"/>
<reference evidence="7 8" key="1">
    <citation type="journal article" date="2015" name="Genome Announc.">
        <title>Genome Sequence of Ureaplasma diversum Strain ATCC 49782.</title>
        <authorList>
            <person name="Marques L.M."/>
            <person name="Guimaraes A.M."/>
            <person name="Martins H.B."/>
            <person name="Rezende I.S."/>
            <person name="Barbosa M.S."/>
            <person name="Campos G.B."/>
            <person name="do Nascimento N.C."/>
            <person name="Dos Santos A.P."/>
            <person name="Amorim A.T."/>
            <person name="Santos V.M."/>
            <person name="Messick J.B."/>
            <person name="Timenetsky J."/>
        </authorList>
    </citation>
    <scope>NUCLEOTIDE SEQUENCE [LARGE SCALE GENOMIC DNA]</scope>
    <source>
        <strain evidence="7 8">ATCC 49782</strain>
    </source>
</reference>
<dbReference type="Pfam" id="PF00266">
    <property type="entry name" value="Aminotran_5"/>
    <property type="match status" value="1"/>
</dbReference>
<dbReference type="PANTHER" id="PTHR43586">
    <property type="entry name" value="CYSTEINE DESULFURASE"/>
    <property type="match status" value="1"/>
</dbReference>
<dbReference type="Gene3D" id="3.90.1150.10">
    <property type="entry name" value="Aspartate Aminotransferase, domain 1"/>
    <property type="match status" value="1"/>
</dbReference>
<sequence length="403" mass="45386">MKSYKHLFPWFKNNPDIVYLDSGATTHKPQVVIDAINQYYLYDCTNPHNSDSTFAYKSHLVVENARKSLAKLINAKSIQEIVFTSGATESLNLIANGLKKWLKKDDEIILTYSEHASNLLPWYKLREEIGIKIVFANQLNHYPTLEDFKNALSAKTKIVSFASGGNLVGNVLDEVAITKIVKEYNQQILVCVDATQSIQHRPIDVIKTNCDFVVCSAHKIFGPTGIGLAYIKESLITKLEPLKYGGGMNFSINLEKYELFDNLMRFEGGTPHVAGIYGFKACVDFLLDIGYEAIRNHELELVKYATEQLKTIENIEIFNQDDSSTSIAFSYKNVFCQDFANYLGNKNIIVRSGLSCAKVINHIIGIECAIRASFYLYNDKSDVDKLVKAIKEYKPGDELNGII</sequence>
<comment type="catalytic activity">
    <reaction evidence="4">
        <text>(sulfur carrier)-H + L-cysteine = (sulfur carrier)-SH + L-alanine</text>
        <dbReference type="Rhea" id="RHEA:43892"/>
        <dbReference type="Rhea" id="RHEA-COMP:14737"/>
        <dbReference type="Rhea" id="RHEA-COMP:14739"/>
        <dbReference type="ChEBI" id="CHEBI:29917"/>
        <dbReference type="ChEBI" id="CHEBI:35235"/>
        <dbReference type="ChEBI" id="CHEBI:57972"/>
        <dbReference type="ChEBI" id="CHEBI:64428"/>
        <dbReference type="EC" id="2.8.1.7"/>
    </reaction>
</comment>
<evidence type="ECO:0000256" key="4">
    <source>
        <dbReference type="ARBA" id="ARBA00050776"/>
    </source>
</evidence>
<dbReference type="PATRIC" id="fig|42094.4.peg.496"/>
<evidence type="ECO:0000256" key="2">
    <source>
        <dbReference type="ARBA" id="ARBA00010447"/>
    </source>
</evidence>
<comment type="similarity">
    <text evidence="2">Belongs to the class-V pyridoxal-phosphate-dependent aminotransferase family. Csd subfamily.</text>
</comment>
<dbReference type="InterPro" id="IPR015422">
    <property type="entry name" value="PyrdxlP-dep_Trfase_small"/>
</dbReference>
<dbReference type="Gene3D" id="3.40.640.10">
    <property type="entry name" value="Type I PLP-dependent aspartate aminotransferase-like (Major domain)"/>
    <property type="match status" value="1"/>
</dbReference>
<proteinExistence type="inferred from homology"/>
<comment type="cofactor">
    <cofactor evidence="1 5">
        <name>pyridoxal 5'-phosphate</name>
        <dbReference type="ChEBI" id="CHEBI:597326"/>
    </cofactor>
</comment>
<dbReference type="STRING" id="42094.JM47_02510"/>
<dbReference type="RefSeq" id="WP_208894840.1">
    <property type="nucleotide sequence ID" value="NZ_CP009770.1"/>
</dbReference>
<protein>
    <submittedName>
        <fullName evidence="7">Cysteine desulfurase</fullName>
    </submittedName>
</protein>
<evidence type="ECO:0000256" key="3">
    <source>
        <dbReference type="ARBA" id="ARBA00022898"/>
    </source>
</evidence>
<dbReference type="EMBL" id="CP009770">
    <property type="protein sequence ID" value="AJQ45434.1"/>
    <property type="molecule type" value="Genomic_DNA"/>
</dbReference>
<evidence type="ECO:0000313" key="8">
    <source>
        <dbReference type="Proteomes" id="UP000032261"/>
    </source>
</evidence>